<dbReference type="Proteomes" id="UP001060215">
    <property type="component" value="Chromosome 3"/>
</dbReference>
<proteinExistence type="predicted"/>
<gene>
    <name evidence="1" type="ORF">LOK49_LG02G01127</name>
</gene>
<evidence type="ECO:0000313" key="1">
    <source>
        <dbReference type="EMBL" id="KAI8026724.1"/>
    </source>
</evidence>
<dbReference type="EMBL" id="CM045760">
    <property type="protein sequence ID" value="KAI8026724.1"/>
    <property type="molecule type" value="Genomic_DNA"/>
</dbReference>
<name>A0ACC0IQG9_9ERIC</name>
<accession>A0ACC0IQG9</accession>
<comment type="caution">
    <text evidence="1">The sequence shown here is derived from an EMBL/GenBank/DDBJ whole genome shotgun (WGS) entry which is preliminary data.</text>
</comment>
<protein>
    <submittedName>
        <fullName evidence="1">Uncharacterized protein</fullName>
    </submittedName>
</protein>
<sequence length="82" mass="9115">MKWAFERLQRYEKRFCMFNDDIQESGGVAFGRMLGTVRAQDRPLTDFMNQKIVVIGAGSARLGVFDNAAQAVSRMAGAEANP</sequence>
<reference evidence="1 2" key="1">
    <citation type="journal article" date="2022" name="Plant J.">
        <title>Chromosome-level genome of Camellia lanceoleosa provides a valuable resource for understanding genome evolution and self-incompatibility.</title>
        <authorList>
            <person name="Gong W."/>
            <person name="Xiao S."/>
            <person name="Wang L."/>
            <person name="Liao Z."/>
            <person name="Chang Y."/>
            <person name="Mo W."/>
            <person name="Hu G."/>
            <person name="Li W."/>
            <person name="Zhao G."/>
            <person name="Zhu H."/>
            <person name="Hu X."/>
            <person name="Ji K."/>
            <person name="Xiang X."/>
            <person name="Song Q."/>
            <person name="Yuan D."/>
            <person name="Jin S."/>
            <person name="Zhang L."/>
        </authorList>
    </citation>
    <scope>NUCLEOTIDE SEQUENCE [LARGE SCALE GENOMIC DNA]</scope>
    <source>
        <strain evidence="1">SQ_2022a</strain>
    </source>
</reference>
<keyword evidence="2" id="KW-1185">Reference proteome</keyword>
<organism evidence="1 2">
    <name type="scientific">Camellia lanceoleosa</name>
    <dbReference type="NCBI Taxonomy" id="1840588"/>
    <lineage>
        <taxon>Eukaryota</taxon>
        <taxon>Viridiplantae</taxon>
        <taxon>Streptophyta</taxon>
        <taxon>Embryophyta</taxon>
        <taxon>Tracheophyta</taxon>
        <taxon>Spermatophyta</taxon>
        <taxon>Magnoliopsida</taxon>
        <taxon>eudicotyledons</taxon>
        <taxon>Gunneridae</taxon>
        <taxon>Pentapetalae</taxon>
        <taxon>asterids</taxon>
        <taxon>Ericales</taxon>
        <taxon>Theaceae</taxon>
        <taxon>Camellia</taxon>
    </lineage>
</organism>
<evidence type="ECO:0000313" key="2">
    <source>
        <dbReference type="Proteomes" id="UP001060215"/>
    </source>
</evidence>